<dbReference type="NCBIfam" id="NF041822">
    <property type="entry name" value="daptide_DH"/>
    <property type="match status" value="1"/>
</dbReference>
<dbReference type="GO" id="GO:0004022">
    <property type="term" value="F:alcohol dehydrogenase (NAD+) activity"/>
    <property type="evidence" value="ECO:0007669"/>
    <property type="project" value="TreeGrafter"/>
</dbReference>
<dbReference type="PANTHER" id="PTHR11496:SF83">
    <property type="entry name" value="HYDROXYACID-OXOACID TRANSHYDROGENASE, MITOCHONDRIAL"/>
    <property type="match status" value="1"/>
</dbReference>
<dbReference type="InterPro" id="IPR001670">
    <property type="entry name" value="ADH_Fe/GldA"/>
</dbReference>
<organism evidence="3 4">
    <name type="scientific">Microbacterium foliorum</name>
    <dbReference type="NCBI Taxonomy" id="104336"/>
    <lineage>
        <taxon>Bacteria</taxon>
        <taxon>Bacillati</taxon>
        <taxon>Actinomycetota</taxon>
        <taxon>Actinomycetes</taxon>
        <taxon>Micrococcales</taxon>
        <taxon>Microbacteriaceae</taxon>
        <taxon>Microbacterium</taxon>
    </lineage>
</organism>
<evidence type="ECO:0000313" key="4">
    <source>
        <dbReference type="Proteomes" id="UP000316125"/>
    </source>
</evidence>
<feature type="domain" description="Alcohol dehydrogenase iron-type/glycerol dehydrogenase GldA" evidence="2">
    <location>
        <begin position="30"/>
        <end position="171"/>
    </location>
</feature>
<dbReference type="GO" id="GO:0046872">
    <property type="term" value="F:metal ion binding"/>
    <property type="evidence" value="ECO:0007669"/>
    <property type="project" value="InterPro"/>
</dbReference>
<dbReference type="InterPro" id="IPR039697">
    <property type="entry name" value="Alcohol_dehydrogenase_Fe"/>
</dbReference>
<dbReference type="EMBL" id="CP041040">
    <property type="protein sequence ID" value="QDE35635.1"/>
    <property type="molecule type" value="Genomic_DNA"/>
</dbReference>
<proteinExistence type="predicted"/>
<dbReference type="Pfam" id="PF00465">
    <property type="entry name" value="Fe-ADH"/>
    <property type="match status" value="1"/>
</dbReference>
<reference evidence="3 4" key="1">
    <citation type="submission" date="2019-06" db="EMBL/GenBank/DDBJ databases">
        <title>Complete genome of Microbacterium foliorum M2.</title>
        <authorList>
            <person name="Cao G."/>
        </authorList>
    </citation>
    <scope>NUCLEOTIDE SEQUENCE [LARGE SCALE GENOMIC DNA]</scope>
    <source>
        <strain evidence="3 4">M2</strain>
    </source>
</reference>
<evidence type="ECO:0000256" key="1">
    <source>
        <dbReference type="ARBA" id="ARBA00023002"/>
    </source>
</evidence>
<dbReference type="AlphaFoldDB" id="A0A4Y5YT65"/>
<keyword evidence="1" id="KW-0560">Oxidoreductase</keyword>
<protein>
    <submittedName>
        <fullName evidence="3">Iron-containing alcohol dehydrogenase</fullName>
    </submittedName>
</protein>
<accession>A0A4Y5YT65</accession>
<dbReference type="PANTHER" id="PTHR11496">
    <property type="entry name" value="ALCOHOL DEHYDROGENASE"/>
    <property type="match status" value="1"/>
</dbReference>
<dbReference type="RefSeq" id="WP_140037808.1">
    <property type="nucleotide sequence ID" value="NZ_CP041040.1"/>
</dbReference>
<evidence type="ECO:0000259" key="2">
    <source>
        <dbReference type="Pfam" id="PF00465"/>
    </source>
</evidence>
<dbReference type="Proteomes" id="UP000316125">
    <property type="component" value="Chromosome"/>
</dbReference>
<dbReference type="OrthoDB" id="323926at2"/>
<dbReference type="InterPro" id="IPR049692">
    <property type="entry name" value="Daptide_DH"/>
</dbReference>
<dbReference type="SUPFAM" id="SSF56796">
    <property type="entry name" value="Dehydroquinate synthase-like"/>
    <property type="match status" value="1"/>
</dbReference>
<sequence length="380" mass="40873">MSSEFAARVPTLWHGHDIARQTTTRLIADRETLVVADSSVAARVVADYSARRIEVDAHSMTVTAVAGMAEEIVRRPPSVIVAVGGGSVLDATKIASLVLAPGRMFDFAIERASKSALTFLPDARPPVDIVAVPTTLGTSSETNSVSILKNESGYRLIVGRSLRPRHAIIDPCNLRTLTSASVREGALEAFLRLAGASTGSRRSARGRRDAIALAGALLETASGDVEAADSRLRLARLSAATQRSAALRGHDPYSARHWYVANEVAFVLQVRKMVATAAIIAAVWRRVCSGDPRWGDRGSLEEFWTSVAGRVALPLDPPTGIAALVDRWGIPPPLRPTAQAIRRISAATETAWGNRYPMLAGLFADDFCDLLRDSYWSEGR</sequence>
<dbReference type="Gene3D" id="3.40.50.1970">
    <property type="match status" value="1"/>
</dbReference>
<gene>
    <name evidence="3" type="ORF">FIV50_13065</name>
</gene>
<evidence type="ECO:0000313" key="3">
    <source>
        <dbReference type="EMBL" id="QDE35635.1"/>
    </source>
</evidence>
<name>A0A4Y5YT65_9MICO</name>